<dbReference type="AlphaFoldDB" id="A0A1G7P8L6"/>
<evidence type="ECO:0000256" key="2">
    <source>
        <dbReference type="ARBA" id="ARBA00009777"/>
    </source>
</evidence>
<dbReference type="GO" id="GO:0043365">
    <property type="term" value="F:[formate-C-acetyltransferase]-activating enzyme activity"/>
    <property type="evidence" value="ECO:0007669"/>
    <property type="project" value="UniProtKB-UniRule"/>
</dbReference>
<feature type="domain" description="Radical SAM core" evidence="11">
    <location>
        <begin position="21"/>
        <end position="254"/>
    </location>
</feature>
<protein>
    <recommendedName>
        <fullName evidence="3 10">Pyruvate formate-lyase-activating enzyme</fullName>
        <ecNumber evidence="10">1.97.1.4</ecNumber>
    </recommendedName>
</protein>
<dbReference type="InterPro" id="IPR007197">
    <property type="entry name" value="rSAM"/>
</dbReference>
<dbReference type="InterPro" id="IPR034457">
    <property type="entry name" value="Organic_radical-activating"/>
</dbReference>
<evidence type="ECO:0000256" key="1">
    <source>
        <dbReference type="ARBA" id="ARBA00003141"/>
    </source>
</evidence>
<keyword evidence="10" id="KW-0963">Cytoplasm</keyword>
<evidence type="ECO:0000313" key="13">
    <source>
        <dbReference type="Proteomes" id="UP000199708"/>
    </source>
</evidence>
<dbReference type="SFLD" id="SFLDG01066">
    <property type="entry name" value="organic_radical-activating_enz"/>
    <property type="match status" value="1"/>
</dbReference>
<dbReference type="PIRSF" id="PIRSF000371">
    <property type="entry name" value="PFL_act_enz"/>
    <property type="match status" value="1"/>
</dbReference>
<dbReference type="Pfam" id="PF04055">
    <property type="entry name" value="Radical_SAM"/>
    <property type="match status" value="1"/>
</dbReference>
<name>A0A1G7P8L6_9LACT</name>
<dbReference type="CDD" id="cd01335">
    <property type="entry name" value="Radical_SAM"/>
    <property type="match status" value="1"/>
</dbReference>
<evidence type="ECO:0000256" key="8">
    <source>
        <dbReference type="ARBA" id="ARBA00023004"/>
    </source>
</evidence>
<dbReference type="PROSITE" id="PS01087">
    <property type="entry name" value="RADICAL_ACTIVATING"/>
    <property type="match status" value="1"/>
</dbReference>
<dbReference type="RefSeq" id="WP_090288865.1">
    <property type="nucleotide sequence ID" value="NZ_FNCK01000001.1"/>
</dbReference>
<dbReference type="STRING" id="120956.SAMN05421791_101160"/>
<dbReference type="PANTHER" id="PTHR30352">
    <property type="entry name" value="PYRUVATE FORMATE-LYASE-ACTIVATING ENZYME"/>
    <property type="match status" value="1"/>
</dbReference>
<comment type="subcellular location">
    <subcellularLocation>
        <location evidence="10">Cytoplasm</location>
    </subcellularLocation>
</comment>
<dbReference type="GO" id="GO:0005737">
    <property type="term" value="C:cytoplasm"/>
    <property type="evidence" value="ECO:0007669"/>
    <property type="project" value="UniProtKB-SubCell"/>
</dbReference>
<proteinExistence type="inferred from homology"/>
<evidence type="ECO:0000256" key="5">
    <source>
        <dbReference type="ARBA" id="ARBA00022691"/>
    </source>
</evidence>
<dbReference type="Proteomes" id="UP000199708">
    <property type="component" value="Unassembled WGS sequence"/>
</dbReference>
<comment type="similarity">
    <text evidence="2 10">Belongs to the organic radical-activating enzymes family.</text>
</comment>
<keyword evidence="13" id="KW-1185">Reference proteome</keyword>
<keyword evidence="12" id="KW-0670">Pyruvate</keyword>
<dbReference type="PROSITE" id="PS51918">
    <property type="entry name" value="RADICAL_SAM"/>
    <property type="match status" value="1"/>
</dbReference>
<keyword evidence="12" id="KW-0456">Lyase</keyword>
<dbReference type="GO" id="GO:0051539">
    <property type="term" value="F:4 iron, 4 sulfur cluster binding"/>
    <property type="evidence" value="ECO:0007669"/>
    <property type="project" value="UniProtKB-UniRule"/>
</dbReference>
<dbReference type="Gene3D" id="3.20.20.70">
    <property type="entry name" value="Aldolase class I"/>
    <property type="match status" value="1"/>
</dbReference>
<evidence type="ECO:0000256" key="4">
    <source>
        <dbReference type="ARBA" id="ARBA00022485"/>
    </source>
</evidence>
<keyword evidence="7 10" id="KW-0560">Oxidoreductase</keyword>
<dbReference type="InterPro" id="IPR013785">
    <property type="entry name" value="Aldolase_TIM"/>
</dbReference>
<dbReference type="SUPFAM" id="SSF102114">
    <property type="entry name" value="Radical SAM enzymes"/>
    <property type="match status" value="1"/>
</dbReference>
<organism evidence="12 13">
    <name type="scientific">Facklamia miroungae</name>
    <dbReference type="NCBI Taxonomy" id="120956"/>
    <lineage>
        <taxon>Bacteria</taxon>
        <taxon>Bacillati</taxon>
        <taxon>Bacillota</taxon>
        <taxon>Bacilli</taxon>
        <taxon>Lactobacillales</taxon>
        <taxon>Aerococcaceae</taxon>
        <taxon>Facklamia</taxon>
    </lineage>
</organism>
<comment type="function">
    <text evidence="1 10">Activation of pyruvate formate-lyase under anaerobic conditions by generation of an organic free radical, using S-adenosylmethionine and reduced flavodoxin as cosubstrates to produce 5'-deoxy-adenosine.</text>
</comment>
<keyword evidence="9 10" id="KW-0411">Iron-sulfur</keyword>
<keyword evidence="5 10" id="KW-0949">S-adenosyl-L-methionine</keyword>
<evidence type="ECO:0000259" key="11">
    <source>
        <dbReference type="PROSITE" id="PS51918"/>
    </source>
</evidence>
<keyword evidence="4 10" id="KW-0004">4Fe-4S</keyword>
<dbReference type="OrthoDB" id="9782387at2"/>
<dbReference type="GO" id="GO:0016829">
    <property type="term" value="F:lyase activity"/>
    <property type="evidence" value="ECO:0007669"/>
    <property type="project" value="UniProtKB-KW"/>
</dbReference>
<dbReference type="EC" id="1.97.1.4" evidence="10"/>
<comment type="catalytic activity">
    <reaction evidence="10">
        <text>glycyl-[formate C-acetyltransferase] + reduced [flavodoxin] + S-adenosyl-L-methionine = glycin-2-yl radical-[formate C-acetyltransferase] + semiquinone [flavodoxin] + 5'-deoxyadenosine + L-methionine + H(+)</text>
        <dbReference type="Rhea" id="RHEA:19225"/>
        <dbReference type="Rhea" id="RHEA-COMP:10622"/>
        <dbReference type="Rhea" id="RHEA-COMP:12190"/>
        <dbReference type="Rhea" id="RHEA-COMP:12191"/>
        <dbReference type="Rhea" id="RHEA-COMP:14480"/>
        <dbReference type="ChEBI" id="CHEBI:15378"/>
        <dbReference type="ChEBI" id="CHEBI:17319"/>
        <dbReference type="ChEBI" id="CHEBI:29947"/>
        <dbReference type="ChEBI" id="CHEBI:32722"/>
        <dbReference type="ChEBI" id="CHEBI:57618"/>
        <dbReference type="ChEBI" id="CHEBI:57844"/>
        <dbReference type="ChEBI" id="CHEBI:59789"/>
        <dbReference type="ChEBI" id="CHEBI:140311"/>
        <dbReference type="EC" id="1.97.1.4"/>
    </reaction>
</comment>
<evidence type="ECO:0000256" key="7">
    <source>
        <dbReference type="ARBA" id="ARBA00023002"/>
    </source>
</evidence>
<sequence length="256" mass="29915">MSEEAQEIKGYVHSTESFGSVDGPGIRFISFMQGCRMRCEFCHNPDTWKMTGGKEYIPQELFNEAIQYRAFWGKEGGVTVSGGEPLLQIDFLIEYFKLCKAKGIHTTIDTCGQPFTYEEPFFSKFNELMKYTDLLLFDIKHIDRQGHIQLTGHPNDNILEMSRYLSEIKQPVWIRHVLVPTRTDFDEYLYRLSDYVARLENVLKFEVLPYHMMGVYKYTALGYKYKLEGVEPPSKERVDNANRILRCAEYTGYLKQ</sequence>
<dbReference type="InterPro" id="IPR012839">
    <property type="entry name" value="Organic_radical_activase"/>
</dbReference>
<evidence type="ECO:0000256" key="10">
    <source>
        <dbReference type="RuleBase" id="RU362053"/>
    </source>
</evidence>
<dbReference type="EMBL" id="FNCK01000001">
    <property type="protein sequence ID" value="SDF82564.1"/>
    <property type="molecule type" value="Genomic_DNA"/>
</dbReference>
<evidence type="ECO:0000256" key="3">
    <source>
        <dbReference type="ARBA" id="ARBA00021356"/>
    </source>
</evidence>
<keyword evidence="6 10" id="KW-0479">Metal-binding</keyword>
<dbReference type="InterPro" id="IPR012838">
    <property type="entry name" value="PFL1_activating"/>
</dbReference>
<dbReference type="InterPro" id="IPR001989">
    <property type="entry name" value="Radical_activat_CS"/>
</dbReference>
<keyword evidence="8 10" id="KW-0408">Iron</keyword>
<dbReference type="PANTHER" id="PTHR30352:SF5">
    <property type="entry name" value="PYRUVATE FORMATE-LYASE 1-ACTIVATING ENZYME"/>
    <property type="match status" value="1"/>
</dbReference>
<evidence type="ECO:0000256" key="9">
    <source>
        <dbReference type="ARBA" id="ARBA00023014"/>
    </source>
</evidence>
<comment type="cofactor">
    <cofactor evidence="10">
        <name>[4Fe-4S] cluster</name>
        <dbReference type="ChEBI" id="CHEBI:49883"/>
    </cofactor>
    <text evidence="10">Binds 1 [4Fe-4S] cluster. The cluster is coordinated with 3 cysteines and an exchangeable S-adenosyl-L-methionine.</text>
</comment>
<dbReference type="InterPro" id="IPR058240">
    <property type="entry name" value="rSAM_sf"/>
</dbReference>
<dbReference type="SFLD" id="SFLDS00029">
    <property type="entry name" value="Radical_SAM"/>
    <property type="match status" value="1"/>
</dbReference>
<evidence type="ECO:0000313" key="12">
    <source>
        <dbReference type="EMBL" id="SDF82564.1"/>
    </source>
</evidence>
<dbReference type="GO" id="GO:0046872">
    <property type="term" value="F:metal ion binding"/>
    <property type="evidence" value="ECO:0007669"/>
    <property type="project" value="UniProtKB-UniRule"/>
</dbReference>
<evidence type="ECO:0000256" key="6">
    <source>
        <dbReference type="ARBA" id="ARBA00022723"/>
    </source>
</evidence>
<gene>
    <name evidence="12" type="ORF">SAMN05421791_101160</name>
</gene>
<accession>A0A1G7P8L6</accession>
<dbReference type="NCBIfam" id="TIGR02493">
    <property type="entry name" value="PFLA"/>
    <property type="match status" value="1"/>
</dbReference>
<reference evidence="12 13" key="1">
    <citation type="submission" date="2016-10" db="EMBL/GenBank/DDBJ databases">
        <authorList>
            <person name="de Groot N.N."/>
        </authorList>
    </citation>
    <scope>NUCLEOTIDE SEQUENCE [LARGE SCALE GENOMIC DNA]</scope>
    <source>
        <strain evidence="12 13">ATCC BAA-466</strain>
    </source>
</reference>